<dbReference type="InterPro" id="IPR050776">
    <property type="entry name" value="Ank_Repeat/CDKN_Inhibitor"/>
</dbReference>
<dbReference type="PROSITE" id="PS50297">
    <property type="entry name" value="ANK_REP_REGION"/>
    <property type="match status" value="1"/>
</dbReference>
<comment type="caution">
    <text evidence="4">The sequence shown here is derived from an EMBL/GenBank/DDBJ whole genome shotgun (WGS) entry which is preliminary data.</text>
</comment>
<evidence type="ECO:0000256" key="3">
    <source>
        <dbReference type="PROSITE-ProRule" id="PRU00023"/>
    </source>
</evidence>
<dbReference type="InterPro" id="IPR002110">
    <property type="entry name" value="Ankyrin_rpt"/>
</dbReference>
<dbReference type="InterPro" id="IPR036770">
    <property type="entry name" value="Ankyrin_rpt-contain_sf"/>
</dbReference>
<keyword evidence="6" id="KW-1185">Reference proteome</keyword>
<dbReference type="EMBL" id="CAMXCT010002846">
    <property type="protein sequence ID" value="CAI4000848.1"/>
    <property type="molecule type" value="Genomic_DNA"/>
</dbReference>
<dbReference type="Pfam" id="PF00023">
    <property type="entry name" value="Ank"/>
    <property type="match status" value="1"/>
</dbReference>
<keyword evidence="2 3" id="KW-0040">ANK repeat</keyword>
<reference evidence="4" key="1">
    <citation type="submission" date="2022-10" db="EMBL/GenBank/DDBJ databases">
        <authorList>
            <person name="Chen Y."/>
            <person name="Dougan E. K."/>
            <person name="Chan C."/>
            <person name="Rhodes N."/>
            <person name="Thang M."/>
        </authorList>
    </citation>
    <scope>NUCLEOTIDE SEQUENCE</scope>
</reference>
<name>A0A9P1G5K2_9DINO</name>
<evidence type="ECO:0000313" key="5">
    <source>
        <dbReference type="EMBL" id="CAL1154223.1"/>
    </source>
</evidence>
<dbReference type="EMBL" id="CAMXCT020002846">
    <property type="protein sequence ID" value="CAL1154223.1"/>
    <property type="molecule type" value="Genomic_DNA"/>
</dbReference>
<dbReference type="OrthoDB" id="539213at2759"/>
<keyword evidence="1" id="KW-0677">Repeat</keyword>
<dbReference type="AlphaFoldDB" id="A0A9P1G5K2"/>
<sequence length="240" mass="26154">MGTVMEERVKKMLGGNLKPEMKALMQDLGPDFKFPEWKYRMNKLDSCSSEDGVQFEGAGYAAGPSGTASGGSAPSLAGTMPKQSLLHELVGIDRMDKVAKQLDKGSDVNILDCMGETPLFWAVSGEAVDYLVREGADIEHRNTLSNCSAFYKFACQGQHRPLKALARYLKKAGVLEKYVDEASSITKRSPLHAAAHNGFVQTVKELLSMGADTDAKDYLGKTALDLARNRGFDQVVNLLE</sequence>
<evidence type="ECO:0000313" key="4">
    <source>
        <dbReference type="EMBL" id="CAI4000848.1"/>
    </source>
</evidence>
<dbReference type="Gene3D" id="1.25.40.20">
    <property type="entry name" value="Ankyrin repeat-containing domain"/>
    <property type="match status" value="2"/>
</dbReference>
<organism evidence="4">
    <name type="scientific">Cladocopium goreaui</name>
    <dbReference type="NCBI Taxonomy" id="2562237"/>
    <lineage>
        <taxon>Eukaryota</taxon>
        <taxon>Sar</taxon>
        <taxon>Alveolata</taxon>
        <taxon>Dinophyceae</taxon>
        <taxon>Suessiales</taxon>
        <taxon>Symbiodiniaceae</taxon>
        <taxon>Cladocopium</taxon>
    </lineage>
</organism>
<dbReference type="SMART" id="SM00248">
    <property type="entry name" value="ANK"/>
    <property type="match status" value="2"/>
</dbReference>
<dbReference type="EMBL" id="CAMXCT030002846">
    <property type="protein sequence ID" value="CAL4788160.1"/>
    <property type="molecule type" value="Genomic_DNA"/>
</dbReference>
<evidence type="ECO:0000256" key="2">
    <source>
        <dbReference type="ARBA" id="ARBA00023043"/>
    </source>
</evidence>
<evidence type="ECO:0000313" key="6">
    <source>
        <dbReference type="Proteomes" id="UP001152797"/>
    </source>
</evidence>
<accession>A0A9P1G5K2</accession>
<evidence type="ECO:0008006" key="7">
    <source>
        <dbReference type="Google" id="ProtNLM"/>
    </source>
</evidence>
<dbReference type="PROSITE" id="PS50088">
    <property type="entry name" value="ANK_REPEAT"/>
    <property type="match status" value="1"/>
</dbReference>
<dbReference type="SUPFAM" id="SSF48403">
    <property type="entry name" value="Ankyrin repeat"/>
    <property type="match status" value="1"/>
</dbReference>
<reference evidence="5" key="2">
    <citation type="submission" date="2024-04" db="EMBL/GenBank/DDBJ databases">
        <authorList>
            <person name="Chen Y."/>
            <person name="Shah S."/>
            <person name="Dougan E. K."/>
            <person name="Thang M."/>
            <person name="Chan C."/>
        </authorList>
    </citation>
    <scope>NUCLEOTIDE SEQUENCE [LARGE SCALE GENOMIC DNA]</scope>
</reference>
<evidence type="ECO:0000256" key="1">
    <source>
        <dbReference type="ARBA" id="ARBA00022737"/>
    </source>
</evidence>
<proteinExistence type="predicted"/>
<dbReference type="Pfam" id="PF12796">
    <property type="entry name" value="Ank_2"/>
    <property type="match status" value="1"/>
</dbReference>
<protein>
    <recommendedName>
        <fullName evidence="7">Ankyrin repeat protein</fullName>
    </recommendedName>
</protein>
<gene>
    <name evidence="4" type="ORF">C1SCF055_LOCUS26936</name>
</gene>
<dbReference type="PANTHER" id="PTHR24201">
    <property type="entry name" value="ANK_REP_REGION DOMAIN-CONTAINING PROTEIN"/>
    <property type="match status" value="1"/>
</dbReference>
<dbReference type="Proteomes" id="UP001152797">
    <property type="component" value="Unassembled WGS sequence"/>
</dbReference>
<feature type="repeat" description="ANK" evidence="3">
    <location>
        <begin position="186"/>
        <end position="218"/>
    </location>
</feature>